<evidence type="ECO:0000313" key="4">
    <source>
        <dbReference type="Proteomes" id="UP000673691"/>
    </source>
</evidence>
<name>A0A8H8DKV5_9FUNG</name>
<evidence type="ECO:0000313" key="3">
    <source>
        <dbReference type="EMBL" id="KAG5462065.1"/>
    </source>
</evidence>
<gene>
    <name evidence="3" type="ORF">BJ554DRAFT_5648</name>
</gene>
<proteinExistence type="predicted"/>
<feature type="transmembrane region" description="Helical" evidence="2">
    <location>
        <begin position="37"/>
        <end position="60"/>
    </location>
</feature>
<dbReference type="EMBL" id="JAEFCI010002691">
    <property type="protein sequence ID" value="KAG5462065.1"/>
    <property type="molecule type" value="Genomic_DNA"/>
</dbReference>
<feature type="non-terminal residue" evidence="3">
    <location>
        <position position="1"/>
    </location>
</feature>
<evidence type="ECO:0000256" key="2">
    <source>
        <dbReference type="SAM" id="Phobius"/>
    </source>
</evidence>
<protein>
    <submittedName>
        <fullName evidence="3">Uncharacterized protein</fullName>
    </submittedName>
</protein>
<reference evidence="3 4" key="1">
    <citation type="journal article" name="Sci. Rep.">
        <title>Genome-scale phylogenetic analyses confirm Olpidium as the closest living zoosporic fungus to the non-flagellated, terrestrial fungi.</title>
        <authorList>
            <person name="Chang Y."/>
            <person name="Rochon D."/>
            <person name="Sekimoto S."/>
            <person name="Wang Y."/>
            <person name="Chovatia M."/>
            <person name="Sandor L."/>
            <person name="Salamov A."/>
            <person name="Grigoriev I.V."/>
            <person name="Stajich J.E."/>
            <person name="Spatafora J.W."/>
        </authorList>
    </citation>
    <scope>NUCLEOTIDE SEQUENCE [LARGE SCALE GENOMIC DNA]</scope>
    <source>
        <strain evidence="3">S191</strain>
    </source>
</reference>
<dbReference type="OrthoDB" id="1684102at2759"/>
<dbReference type="AlphaFoldDB" id="A0A8H8DKV5"/>
<evidence type="ECO:0000256" key="1">
    <source>
        <dbReference type="SAM" id="MobiDB-lite"/>
    </source>
</evidence>
<keyword evidence="4" id="KW-1185">Reference proteome</keyword>
<keyword evidence="2" id="KW-0812">Transmembrane</keyword>
<keyword evidence="2" id="KW-1133">Transmembrane helix</keyword>
<comment type="caution">
    <text evidence="3">The sequence shown here is derived from an EMBL/GenBank/DDBJ whole genome shotgun (WGS) entry which is preliminary data.</text>
</comment>
<feature type="transmembrane region" description="Helical" evidence="2">
    <location>
        <begin position="12"/>
        <end position="31"/>
    </location>
</feature>
<organism evidence="3 4">
    <name type="scientific">Olpidium bornovanus</name>
    <dbReference type="NCBI Taxonomy" id="278681"/>
    <lineage>
        <taxon>Eukaryota</taxon>
        <taxon>Fungi</taxon>
        <taxon>Fungi incertae sedis</taxon>
        <taxon>Olpidiomycota</taxon>
        <taxon>Olpidiomycotina</taxon>
        <taxon>Olpidiomycetes</taxon>
        <taxon>Olpidiales</taxon>
        <taxon>Olpidiaceae</taxon>
        <taxon>Olpidium</taxon>
    </lineage>
</organism>
<feature type="region of interest" description="Disordered" evidence="1">
    <location>
        <begin position="84"/>
        <end position="106"/>
    </location>
</feature>
<sequence length="440" mass="49217">SRSSAGYDLGKVAAAARAGVAAAALLGRGSLLGRLRLLVLALFALVYLALCSSALGRWFAALRTSLKAPSWNVDFVPGERSLLDRAKGRNGSRPVPADPPAGRARGEPISQAAHYADMIDNFEEEQPVLNLNDPTHRELLERLSAYRVDMFLDKARRPLYDPDPNPAAVRKARFVPRRSRRSLRTVLTSSGWNRFSCHQQIAIGDFPWVGTSLTPREKQKSKPPRLLGSILGPMPNPWDVYPNPSTLDTIASVPDVSSSRYEAKEDAPEPGQSLGPLQLITSQLAKYPFFREIVIWNNDPTVEISGQVSGTCRYYHGWLLIAGIGVHRRWTFTSSDYLHAGFASLDRGSFAPKSAVNRFLKQAGWAGLPREQLNHADAYFTIWTNQYPVQLEVPLVSLKRRSTVESASRDLEYAVSWRGEQDRKFFKFFFLAVREEYWAE</sequence>
<accession>A0A8H8DKV5</accession>
<keyword evidence="2" id="KW-0472">Membrane</keyword>
<dbReference type="Proteomes" id="UP000673691">
    <property type="component" value="Unassembled WGS sequence"/>
</dbReference>